<comment type="similarity">
    <text evidence="2 8">Belongs to the prokaryotic riboflavin transporter (P-RFT) (TC 2.A.87) family.</text>
</comment>
<evidence type="ECO:0000256" key="4">
    <source>
        <dbReference type="ARBA" id="ARBA00022475"/>
    </source>
</evidence>
<evidence type="ECO:0000256" key="7">
    <source>
        <dbReference type="ARBA" id="ARBA00023136"/>
    </source>
</evidence>
<evidence type="ECO:0000256" key="9">
    <source>
        <dbReference type="SAM" id="Phobius"/>
    </source>
</evidence>
<keyword evidence="11" id="KW-1185">Reference proteome</keyword>
<dbReference type="Gene3D" id="1.10.1760.20">
    <property type="match status" value="1"/>
</dbReference>
<keyword evidence="5 9" id="KW-0812">Transmembrane</keyword>
<keyword evidence="4 8" id="KW-1003">Cell membrane</keyword>
<dbReference type="GO" id="GO:0032217">
    <property type="term" value="F:riboflavin transmembrane transporter activity"/>
    <property type="evidence" value="ECO:0007669"/>
    <property type="project" value="UniProtKB-UniRule"/>
</dbReference>
<feature type="transmembrane region" description="Helical" evidence="9">
    <location>
        <begin position="124"/>
        <end position="145"/>
    </location>
</feature>
<dbReference type="PANTHER" id="PTHR38438:SF1">
    <property type="entry name" value="RIBOFLAVIN TRANSPORTER RIBU"/>
    <property type="match status" value="1"/>
</dbReference>
<evidence type="ECO:0000256" key="3">
    <source>
        <dbReference type="ARBA" id="ARBA00022448"/>
    </source>
</evidence>
<organism evidence="10 11">
    <name type="scientific">Herbinix hemicellulosilytica</name>
    <dbReference type="NCBI Taxonomy" id="1564487"/>
    <lineage>
        <taxon>Bacteria</taxon>
        <taxon>Bacillati</taxon>
        <taxon>Bacillota</taxon>
        <taxon>Clostridia</taxon>
        <taxon>Lachnospirales</taxon>
        <taxon>Lachnospiraceae</taxon>
        <taxon>Herbinix</taxon>
    </lineage>
</organism>
<dbReference type="PANTHER" id="PTHR38438">
    <property type="entry name" value="RIBOFLAVIN TRANSPORTER RIBU"/>
    <property type="match status" value="1"/>
</dbReference>
<evidence type="ECO:0000313" key="10">
    <source>
        <dbReference type="EMBL" id="CRZ35453.1"/>
    </source>
</evidence>
<reference evidence="10 11" key="1">
    <citation type="submission" date="2015-06" db="EMBL/GenBank/DDBJ databases">
        <authorList>
            <person name="Wibberg Daniel"/>
        </authorList>
    </citation>
    <scope>NUCLEOTIDE SEQUENCE [LARGE SCALE GENOMIC DNA]</scope>
    <source>
        <strain evidence="10 11">T3/55T</strain>
    </source>
</reference>
<name>A0A0H5SYI7_HERHM</name>
<accession>A0A0H5SYI7</accession>
<keyword evidence="3 8" id="KW-0813">Transport</keyword>
<keyword evidence="7 8" id="KW-0472">Membrane</keyword>
<dbReference type="EMBL" id="CVTD020000025">
    <property type="protein sequence ID" value="CRZ35453.1"/>
    <property type="molecule type" value="Genomic_DNA"/>
</dbReference>
<dbReference type="InterPro" id="IPR024529">
    <property type="entry name" value="ECF_trnsprt_substrate-spec"/>
</dbReference>
<evidence type="ECO:0000256" key="6">
    <source>
        <dbReference type="ARBA" id="ARBA00022989"/>
    </source>
</evidence>
<gene>
    <name evidence="10" type="ORF">HHT355_2264</name>
</gene>
<keyword evidence="6 9" id="KW-1133">Transmembrane helix</keyword>
<evidence type="ECO:0000256" key="2">
    <source>
        <dbReference type="ARBA" id="ARBA00005540"/>
    </source>
</evidence>
<dbReference type="Pfam" id="PF12822">
    <property type="entry name" value="ECF_trnsprt"/>
    <property type="match status" value="1"/>
</dbReference>
<comment type="subcellular location">
    <subcellularLocation>
        <location evidence="1">Cell membrane</location>
        <topology evidence="1">Multi-pass membrane protein</topology>
    </subcellularLocation>
</comment>
<dbReference type="PIRSF" id="PIRSF037778">
    <property type="entry name" value="UCP037778_transp_RibU"/>
    <property type="match status" value="1"/>
</dbReference>
<evidence type="ECO:0000256" key="1">
    <source>
        <dbReference type="ARBA" id="ARBA00004651"/>
    </source>
</evidence>
<dbReference type="AlphaFoldDB" id="A0A0H5SYI7"/>
<dbReference type="GO" id="GO:0005886">
    <property type="term" value="C:plasma membrane"/>
    <property type="evidence" value="ECO:0007669"/>
    <property type="project" value="UniProtKB-SubCell"/>
</dbReference>
<protein>
    <recommendedName>
        <fullName evidence="8">Riboflavin transporter</fullName>
    </recommendedName>
</protein>
<dbReference type="Proteomes" id="UP000236497">
    <property type="component" value="Unassembled WGS sequence"/>
</dbReference>
<feature type="transmembrane region" description="Helical" evidence="9">
    <location>
        <begin position="22"/>
        <end position="44"/>
    </location>
</feature>
<dbReference type="RefSeq" id="WP_242967665.1">
    <property type="nucleotide sequence ID" value="NZ_CVTD020000025.1"/>
</dbReference>
<proteinExistence type="inferred from homology"/>
<sequence length="213" mass="23244">MKANMNPNKNQKTAGVLSIESLTIMAMLGGISVVLMLFDFPLWFAPPFYKLDFSEVPVLIGAFALGPAAGIIIEMIKILLNFVINFTDTAGVGEMANFLIGCSMVVPAALIYHRNKKLKSAITGLIAGTLCMVVLGSFMNAFVLLPTYAYFFKMPINTIIEMGTKINSSIKSMSTFIFYAVVPFNLFKGTAVSLITLLLYKRLSRVIKAVTGM</sequence>
<comment type="function">
    <text evidence="8">Probably a riboflavin-binding protein that interacts with the energy-coupling factor (ECF) ABC-transporter complex.</text>
</comment>
<feature type="transmembrane region" description="Helical" evidence="9">
    <location>
        <begin position="176"/>
        <end position="200"/>
    </location>
</feature>
<evidence type="ECO:0000256" key="8">
    <source>
        <dbReference type="PIRNR" id="PIRNR037778"/>
    </source>
</evidence>
<feature type="transmembrane region" description="Helical" evidence="9">
    <location>
        <begin position="56"/>
        <end position="83"/>
    </location>
</feature>
<evidence type="ECO:0000313" key="11">
    <source>
        <dbReference type="Proteomes" id="UP000236497"/>
    </source>
</evidence>
<evidence type="ECO:0000256" key="5">
    <source>
        <dbReference type="ARBA" id="ARBA00022692"/>
    </source>
</evidence>
<dbReference type="InterPro" id="IPR025720">
    <property type="entry name" value="RibU"/>
</dbReference>